<accession>A0A6J5RUT9</accession>
<organism evidence="1">
    <name type="scientific">uncultured Caudovirales phage</name>
    <dbReference type="NCBI Taxonomy" id="2100421"/>
    <lineage>
        <taxon>Viruses</taxon>
        <taxon>Duplodnaviria</taxon>
        <taxon>Heunggongvirae</taxon>
        <taxon>Uroviricota</taxon>
        <taxon>Caudoviricetes</taxon>
        <taxon>Peduoviridae</taxon>
        <taxon>Maltschvirus</taxon>
        <taxon>Maltschvirus maltsch</taxon>
    </lineage>
</organism>
<protein>
    <submittedName>
        <fullName evidence="1">Uncharacterized protein</fullName>
    </submittedName>
</protein>
<evidence type="ECO:0000313" key="1">
    <source>
        <dbReference type="EMBL" id="CAB4197321.1"/>
    </source>
</evidence>
<name>A0A6J5RUT9_9CAUD</name>
<proteinExistence type="predicted"/>
<dbReference type="EMBL" id="LR797271">
    <property type="protein sequence ID" value="CAB4197321.1"/>
    <property type="molecule type" value="Genomic_DNA"/>
</dbReference>
<reference evidence="1" key="1">
    <citation type="submission" date="2020-05" db="EMBL/GenBank/DDBJ databases">
        <authorList>
            <person name="Chiriac C."/>
            <person name="Salcher M."/>
            <person name="Ghai R."/>
            <person name="Kavagutti S V."/>
        </authorList>
    </citation>
    <scope>NUCLEOTIDE SEQUENCE</scope>
</reference>
<gene>
    <name evidence="1" type="ORF">UFOVP1309_6</name>
</gene>
<sequence length="52" mass="5615">MNKNQIISVKILAAIESGMDIQAAFDSVLGEGAYIKMAGDLYDALRAKNNLK</sequence>